<evidence type="ECO:0000256" key="1">
    <source>
        <dbReference type="SAM" id="MobiDB-lite"/>
    </source>
</evidence>
<dbReference type="EMBL" id="CP051627">
    <property type="protein sequence ID" value="UPT19938.1"/>
    <property type="molecule type" value="Genomic_DNA"/>
</dbReference>
<dbReference type="Pfam" id="PF01882">
    <property type="entry name" value="DUF58"/>
    <property type="match status" value="1"/>
</dbReference>
<gene>
    <name evidence="4" type="ORF">FOF52_02280</name>
</gene>
<feature type="transmembrane region" description="Helical" evidence="2">
    <location>
        <begin position="36"/>
        <end position="53"/>
    </location>
</feature>
<feature type="region of interest" description="Disordered" evidence="1">
    <location>
        <begin position="183"/>
        <end position="211"/>
    </location>
</feature>
<feature type="domain" description="DUF58" evidence="3">
    <location>
        <begin position="204"/>
        <end position="339"/>
    </location>
</feature>
<keyword evidence="2" id="KW-1133">Transmembrane helix</keyword>
<dbReference type="Proteomes" id="UP000832041">
    <property type="component" value="Chromosome"/>
</dbReference>
<dbReference type="InterPro" id="IPR002881">
    <property type="entry name" value="DUF58"/>
</dbReference>
<keyword evidence="2" id="KW-0812">Transmembrane</keyword>
<evidence type="ECO:0000256" key="2">
    <source>
        <dbReference type="SAM" id="Phobius"/>
    </source>
</evidence>
<dbReference type="RefSeq" id="WP_344983729.1">
    <property type="nucleotide sequence ID" value="NZ_BAABEB010000010.1"/>
</dbReference>
<keyword evidence="2" id="KW-0472">Membrane</keyword>
<evidence type="ECO:0000313" key="4">
    <source>
        <dbReference type="EMBL" id="UPT19938.1"/>
    </source>
</evidence>
<keyword evidence="5" id="KW-1185">Reference proteome</keyword>
<feature type="transmembrane region" description="Helical" evidence="2">
    <location>
        <begin position="12"/>
        <end position="29"/>
    </location>
</feature>
<sequence length="403" mass="42862">MNVLRSLTPRGWALLGAGVAIGVGALLLGERDLLRLAVLVTTVPLVSAGLLAVCAPRSLEHTRVLSASRIPVGADCRVTLTLSPAEAARPLPVGPLLAEDRLPFALGSPPRFSLGPLRPGEKRTFSYRLRSHARGRYPIGPLVLVVTDPLGCARLERPLGPETSLLVFPRTVELPVVARLGATAADGPRPSPVPAGVDGGTTPRPYRPGDDVRRVHWRSTARRGHLMVRSEEQRRLDRSTVLVDLRPAAHTASSVEDAVVLAASVAVHLADRGHRLGLLGGGVGPAVEARHRDTVLEAFALARPVAAPSLLEDVARLSRSPVSGRGTLVAVLGALTPEESAALAACRSGRSGRRIAILVPQAPWPEEARRWAVHRLAEAGWRVLCPDRVADLPELWRSAGEAR</sequence>
<accession>A0ABY4L0T8</accession>
<dbReference type="PANTHER" id="PTHR34351:SF1">
    <property type="entry name" value="SLR1927 PROTEIN"/>
    <property type="match status" value="1"/>
</dbReference>
<name>A0ABY4L0T8_THEAE</name>
<organism evidence="4 5">
    <name type="scientific">Thermobifida alba</name>
    <name type="common">Thermomonospora alba</name>
    <dbReference type="NCBI Taxonomy" id="53522"/>
    <lineage>
        <taxon>Bacteria</taxon>
        <taxon>Bacillati</taxon>
        <taxon>Actinomycetota</taxon>
        <taxon>Actinomycetes</taxon>
        <taxon>Streptosporangiales</taxon>
        <taxon>Nocardiopsidaceae</taxon>
        <taxon>Thermobifida</taxon>
    </lineage>
</organism>
<evidence type="ECO:0000259" key="3">
    <source>
        <dbReference type="Pfam" id="PF01882"/>
    </source>
</evidence>
<evidence type="ECO:0000313" key="5">
    <source>
        <dbReference type="Proteomes" id="UP000832041"/>
    </source>
</evidence>
<proteinExistence type="predicted"/>
<reference evidence="4 5" key="1">
    <citation type="submission" date="2020-04" db="EMBL/GenBank/DDBJ databases">
        <title>Thermobifida alba genome sequencing and assembly.</title>
        <authorList>
            <person name="Luzics S."/>
            <person name="Horvath B."/>
            <person name="Nagy I."/>
            <person name="Toth A."/>
            <person name="Nagy I."/>
            <person name="Kukolya J."/>
        </authorList>
    </citation>
    <scope>NUCLEOTIDE SEQUENCE [LARGE SCALE GENOMIC DNA]</scope>
    <source>
        <strain evidence="4 5">DSM 43795</strain>
    </source>
</reference>
<dbReference type="PANTHER" id="PTHR34351">
    <property type="entry name" value="SLR1927 PROTEIN-RELATED"/>
    <property type="match status" value="1"/>
</dbReference>
<protein>
    <submittedName>
        <fullName evidence="4">DUF58 domain-containing protein</fullName>
    </submittedName>
</protein>